<dbReference type="GO" id="GO:0016616">
    <property type="term" value="F:oxidoreductase activity, acting on the CH-OH group of donors, NAD or NADP as acceptor"/>
    <property type="evidence" value="ECO:0007669"/>
    <property type="project" value="InterPro"/>
</dbReference>
<dbReference type="InterPro" id="IPR050223">
    <property type="entry name" value="D-isomer_2-hydroxyacid_DH"/>
</dbReference>
<sequence>MDPQNNQSPCLHPQELRQVLVLQPPYIFKIHEHLFTDRFQVLKEYESPLPTRDFLHAHAQFVKVVLCSGTGPITAEVIRDLLALKLVVTDATGVNHIDMAECGRRGITITNAGDVYSDDIADAAVGLLIDVMRRITSGERFVRDGCWTTSRVYPLGAKVCSLRTTSAGICRRRGGPNVCSARRRGFFVDLGVSIWGVLFDLVAEQGWEVVAEWRWAAEVKVVAGEVVSGGRRGEGEKRLEDICQCLCQEEVSQTFFNERSARKQTICGLQTSARVCAAQT</sequence>
<keyword evidence="4" id="KW-1185">Reference proteome</keyword>
<evidence type="ECO:0000313" key="3">
    <source>
        <dbReference type="EMBL" id="KAF5811706.1"/>
    </source>
</evidence>
<organism evidence="3 4">
    <name type="scientific">Helianthus annuus</name>
    <name type="common">Common sunflower</name>
    <dbReference type="NCBI Taxonomy" id="4232"/>
    <lineage>
        <taxon>Eukaryota</taxon>
        <taxon>Viridiplantae</taxon>
        <taxon>Streptophyta</taxon>
        <taxon>Embryophyta</taxon>
        <taxon>Tracheophyta</taxon>
        <taxon>Spermatophyta</taxon>
        <taxon>Magnoliopsida</taxon>
        <taxon>eudicotyledons</taxon>
        <taxon>Gunneridae</taxon>
        <taxon>Pentapetalae</taxon>
        <taxon>asterids</taxon>
        <taxon>campanulids</taxon>
        <taxon>Asterales</taxon>
        <taxon>Asteraceae</taxon>
        <taxon>Asteroideae</taxon>
        <taxon>Heliantheae alliance</taxon>
        <taxon>Heliantheae</taxon>
        <taxon>Helianthus</taxon>
    </lineage>
</organism>
<reference evidence="3" key="2">
    <citation type="submission" date="2020-06" db="EMBL/GenBank/DDBJ databases">
        <title>Helianthus annuus Genome sequencing and assembly Release 2.</title>
        <authorList>
            <person name="Gouzy J."/>
            <person name="Langlade N."/>
            <person name="Munos S."/>
        </authorList>
    </citation>
    <scope>NUCLEOTIDE SEQUENCE</scope>
    <source>
        <tissue evidence="3">Leaves</tissue>
    </source>
</reference>
<keyword evidence="1 3" id="KW-0560">Oxidoreductase</keyword>
<dbReference type="InterPro" id="IPR006139">
    <property type="entry name" value="D-isomer_2_OHA_DH_cat_dom"/>
</dbReference>
<evidence type="ECO:0000259" key="2">
    <source>
        <dbReference type="Pfam" id="PF00389"/>
    </source>
</evidence>
<dbReference type="AlphaFoldDB" id="A0A9K3JA56"/>
<evidence type="ECO:0000313" key="4">
    <source>
        <dbReference type="Proteomes" id="UP000215914"/>
    </source>
</evidence>
<dbReference type="Gene3D" id="3.40.50.720">
    <property type="entry name" value="NAD(P)-binding Rossmann-like Domain"/>
    <property type="match status" value="1"/>
</dbReference>
<dbReference type="GO" id="GO:0051287">
    <property type="term" value="F:NAD binding"/>
    <property type="evidence" value="ECO:0007669"/>
    <property type="project" value="InterPro"/>
</dbReference>
<dbReference type="Proteomes" id="UP000215914">
    <property type="component" value="Unassembled WGS sequence"/>
</dbReference>
<accession>A0A9K3JA56</accession>
<dbReference type="EC" id="1.1.1.-" evidence="3"/>
<evidence type="ECO:0000256" key="1">
    <source>
        <dbReference type="ARBA" id="ARBA00023002"/>
    </source>
</evidence>
<reference evidence="3" key="1">
    <citation type="journal article" date="2017" name="Nature">
        <title>The sunflower genome provides insights into oil metabolism, flowering and Asterid evolution.</title>
        <authorList>
            <person name="Badouin H."/>
            <person name="Gouzy J."/>
            <person name="Grassa C.J."/>
            <person name="Murat F."/>
            <person name="Staton S.E."/>
            <person name="Cottret L."/>
            <person name="Lelandais-Briere C."/>
            <person name="Owens G.L."/>
            <person name="Carrere S."/>
            <person name="Mayjonade B."/>
            <person name="Legrand L."/>
            <person name="Gill N."/>
            <person name="Kane N.C."/>
            <person name="Bowers J.E."/>
            <person name="Hubner S."/>
            <person name="Bellec A."/>
            <person name="Berard A."/>
            <person name="Berges H."/>
            <person name="Blanchet N."/>
            <person name="Boniface M.C."/>
            <person name="Brunel D."/>
            <person name="Catrice O."/>
            <person name="Chaidir N."/>
            <person name="Claudel C."/>
            <person name="Donnadieu C."/>
            <person name="Faraut T."/>
            <person name="Fievet G."/>
            <person name="Helmstetter N."/>
            <person name="King M."/>
            <person name="Knapp S.J."/>
            <person name="Lai Z."/>
            <person name="Le Paslier M.C."/>
            <person name="Lippi Y."/>
            <person name="Lorenzon L."/>
            <person name="Mandel J.R."/>
            <person name="Marage G."/>
            <person name="Marchand G."/>
            <person name="Marquand E."/>
            <person name="Bret-Mestries E."/>
            <person name="Morien E."/>
            <person name="Nambeesan S."/>
            <person name="Nguyen T."/>
            <person name="Pegot-Espagnet P."/>
            <person name="Pouilly N."/>
            <person name="Raftis F."/>
            <person name="Sallet E."/>
            <person name="Schiex T."/>
            <person name="Thomas J."/>
            <person name="Vandecasteele C."/>
            <person name="Vares D."/>
            <person name="Vear F."/>
            <person name="Vautrin S."/>
            <person name="Crespi M."/>
            <person name="Mangin B."/>
            <person name="Burke J.M."/>
            <person name="Salse J."/>
            <person name="Munos S."/>
            <person name="Vincourt P."/>
            <person name="Rieseberg L.H."/>
            <person name="Langlade N.B."/>
        </authorList>
    </citation>
    <scope>NUCLEOTIDE SEQUENCE</scope>
    <source>
        <tissue evidence="3">Leaves</tissue>
    </source>
</reference>
<feature type="domain" description="D-isomer specific 2-hydroxyacid dehydrogenase catalytic" evidence="2">
    <location>
        <begin position="44"/>
        <end position="233"/>
    </location>
</feature>
<dbReference type="EMBL" id="MNCJ02000319">
    <property type="protein sequence ID" value="KAF5811706.1"/>
    <property type="molecule type" value="Genomic_DNA"/>
</dbReference>
<dbReference type="SUPFAM" id="SSF52283">
    <property type="entry name" value="Formate/glycerate dehydrogenase catalytic domain-like"/>
    <property type="match status" value="1"/>
</dbReference>
<name>A0A9K3JA56_HELAN</name>
<proteinExistence type="predicted"/>
<dbReference type="PANTHER" id="PTHR10996">
    <property type="entry name" value="2-HYDROXYACID DEHYDROGENASE-RELATED"/>
    <property type="match status" value="1"/>
</dbReference>
<dbReference type="Gramene" id="mRNA:HanXRQr2_Chr04g0184521">
    <property type="protein sequence ID" value="mRNA:HanXRQr2_Chr04g0184521"/>
    <property type="gene ID" value="HanXRQr2_Chr04g0184521"/>
</dbReference>
<protein>
    <submittedName>
        <fullName evidence="3">Oxidoreductase</fullName>
        <ecNumber evidence="3">1.1.1.-</ecNumber>
    </submittedName>
</protein>
<dbReference type="Pfam" id="PF00389">
    <property type="entry name" value="2-Hacid_dh"/>
    <property type="match status" value="1"/>
</dbReference>
<comment type="caution">
    <text evidence="3">The sequence shown here is derived from an EMBL/GenBank/DDBJ whole genome shotgun (WGS) entry which is preliminary data.</text>
</comment>
<gene>
    <name evidence="3" type="ORF">HanXRQr2_Chr04g0184521</name>
</gene>
<dbReference type="PANTHER" id="PTHR10996:SF179">
    <property type="entry name" value="D-ISOMER SPECIFIC 2-HYDROXYACID DEHYDROGENASE FAMILY PROTEIN-RELATED"/>
    <property type="match status" value="1"/>
</dbReference>